<dbReference type="RefSeq" id="WP_020356569.1">
    <property type="nucleotide sequence ID" value="NZ_KE360587.1"/>
</dbReference>
<gene>
    <name evidence="13" type="primary">yajC</name>
    <name evidence="13" type="ORF">CP10881SC42_0086</name>
</gene>
<comment type="similarity">
    <text evidence="2">Belongs to the YajC family.</text>
</comment>
<proteinExistence type="inferred from homology"/>
<dbReference type="EMBL" id="ATND01000001">
    <property type="protein sequence ID" value="EPP38630.1"/>
    <property type="molecule type" value="Genomic_DNA"/>
</dbReference>
<dbReference type="PANTHER" id="PTHR33909:SF1">
    <property type="entry name" value="SEC TRANSLOCON ACCESSORY COMPLEX SUBUNIT YAJC"/>
    <property type="match status" value="1"/>
</dbReference>
<dbReference type="NCBIfam" id="TIGR00739">
    <property type="entry name" value="yajC"/>
    <property type="match status" value="1"/>
</dbReference>
<protein>
    <recommendedName>
        <fullName evidence="3">Sec translocon accessory complex subunit YajC</fullName>
    </recommendedName>
</protein>
<evidence type="ECO:0000256" key="6">
    <source>
        <dbReference type="ARBA" id="ARBA00022692"/>
    </source>
</evidence>
<dbReference type="PANTHER" id="PTHR33909">
    <property type="entry name" value="SEC TRANSLOCON ACCESSORY COMPLEX SUBUNIT YAJC"/>
    <property type="match status" value="1"/>
</dbReference>
<organism evidence="13 14">
    <name type="scientific">Chlamydia avium</name>
    <dbReference type="NCBI Taxonomy" id="1457141"/>
    <lineage>
        <taxon>Bacteria</taxon>
        <taxon>Pseudomonadati</taxon>
        <taxon>Chlamydiota</taxon>
        <taxon>Chlamydiia</taxon>
        <taxon>Chlamydiales</taxon>
        <taxon>Chlamydiaceae</taxon>
        <taxon>Chlamydia/Chlamydophila group</taxon>
        <taxon>Chlamydia</taxon>
    </lineage>
</organism>
<keyword evidence="10 11" id="KW-0472">Membrane</keyword>
<feature type="signal peptide" evidence="12">
    <location>
        <begin position="1"/>
        <end position="20"/>
    </location>
</feature>
<keyword evidence="9" id="KW-0811">Translocation</keyword>
<evidence type="ECO:0000256" key="8">
    <source>
        <dbReference type="ARBA" id="ARBA00022989"/>
    </source>
</evidence>
<sequence>MLARVCMFLLFISSCSSLLANEDSASGRNTFAQPAIMLGIAILFFYFILWRPEQKRKKAMEKRRNELARGDKVTAMGIVGTIDEIREHTVVLNIASGKIEILKAAISEVLKPDGTKG</sequence>
<keyword evidence="8 11" id="KW-1133">Transmembrane helix</keyword>
<dbReference type="Pfam" id="PF02699">
    <property type="entry name" value="YajC"/>
    <property type="match status" value="1"/>
</dbReference>
<evidence type="ECO:0000256" key="10">
    <source>
        <dbReference type="ARBA" id="ARBA00023136"/>
    </source>
</evidence>
<keyword evidence="5" id="KW-1003">Cell membrane</keyword>
<evidence type="ECO:0000256" key="3">
    <source>
        <dbReference type="ARBA" id="ARBA00014962"/>
    </source>
</evidence>
<evidence type="ECO:0000256" key="9">
    <source>
        <dbReference type="ARBA" id="ARBA00023010"/>
    </source>
</evidence>
<name>A0ABP2X749_9CHLA</name>
<dbReference type="PROSITE" id="PS51257">
    <property type="entry name" value="PROKAR_LIPOPROTEIN"/>
    <property type="match status" value="1"/>
</dbReference>
<dbReference type="SMART" id="SM01323">
    <property type="entry name" value="YajC"/>
    <property type="match status" value="1"/>
</dbReference>
<feature type="chain" id="PRO_5047318514" description="Sec translocon accessory complex subunit YajC" evidence="12">
    <location>
        <begin position="21"/>
        <end position="117"/>
    </location>
</feature>
<evidence type="ECO:0000313" key="14">
    <source>
        <dbReference type="Proteomes" id="UP000014821"/>
    </source>
</evidence>
<evidence type="ECO:0000256" key="4">
    <source>
        <dbReference type="ARBA" id="ARBA00022448"/>
    </source>
</evidence>
<evidence type="ECO:0000256" key="5">
    <source>
        <dbReference type="ARBA" id="ARBA00022475"/>
    </source>
</evidence>
<comment type="subcellular location">
    <subcellularLocation>
        <location evidence="1">Cell membrane</location>
        <topology evidence="1">Single-pass membrane protein</topology>
    </subcellularLocation>
</comment>
<evidence type="ECO:0000256" key="1">
    <source>
        <dbReference type="ARBA" id="ARBA00004162"/>
    </source>
</evidence>
<keyword evidence="4" id="KW-0813">Transport</keyword>
<accession>A0ABP2X749</accession>
<dbReference type="Proteomes" id="UP000014821">
    <property type="component" value="Unassembled WGS sequence"/>
</dbReference>
<dbReference type="InterPro" id="IPR003849">
    <property type="entry name" value="Preprotein_translocase_YajC"/>
</dbReference>
<evidence type="ECO:0000256" key="12">
    <source>
        <dbReference type="SAM" id="SignalP"/>
    </source>
</evidence>
<feature type="transmembrane region" description="Helical" evidence="11">
    <location>
        <begin position="30"/>
        <end position="50"/>
    </location>
</feature>
<evidence type="ECO:0000313" key="13">
    <source>
        <dbReference type="EMBL" id="EPP38630.1"/>
    </source>
</evidence>
<keyword evidence="6 11" id="KW-0812">Transmembrane</keyword>
<comment type="caution">
    <text evidence="13">The sequence shown here is derived from an EMBL/GenBank/DDBJ whole genome shotgun (WGS) entry which is preliminary data.</text>
</comment>
<evidence type="ECO:0000256" key="7">
    <source>
        <dbReference type="ARBA" id="ARBA00022927"/>
    </source>
</evidence>
<evidence type="ECO:0000256" key="2">
    <source>
        <dbReference type="ARBA" id="ARBA00006742"/>
    </source>
</evidence>
<keyword evidence="7" id="KW-0653">Protein transport</keyword>
<evidence type="ECO:0000256" key="11">
    <source>
        <dbReference type="SAM" id="Phobius"/>
    </source>
</evidence>
<dbReference type="PRINTS" id="PR01853">
    <property type="entry name" value="YAJCTRNLCASE"/>
</dbReference>
<keyword evidence="14" id="KW-1185">Reference proteome</keyword>
<reference evidence="13" key="1">
    <citation type="submission" date="2013-04" db="EMBL/GenBank/DDBJ databases">
        <title>Genome sequence of Chlamydia psittaci 10_881_SC42.</title>
        <authorList>
            <person name="Huot-Creasy H."/>
            <person name="McCracken C.L."/>
            <person name="Humphries M."/>
            <person name="Sachse K."/>
            <person name="Laroucau K."/>
            <person name="Bavoil P."/>
            <person name="Myers G.S."/>
        </authorList>
    </citation>
    <scope>NUCLEOTIDE SEQUENCE [LARGE SCALE GENOMIC DNA]</scope>
    <source>
        <strain evidence="13">10_881_SC42</strain>
    </source>
</reference>
<keyword evidence="12" id="KW-0732">Signal</keyword>